<accession>A0ABP5AFE4</accession>
<evidence type="ECO:0000313" key="2">
    <source>
        <dbReference type="EMBL" id="GAA1912506.1"/>
    </source>
</evidence>
<dbReference type="Proteomes" id="UP001501303">
    <property type="component" value="Unassembled WGS sequence"/>
</dbReference>
<keyword evidence="3" id="KW-1185">Reference proteome</keyword>
<feature type="region of interest" description="Disordered" evidence="1">
    <location>
        <begin position="1"/>
        <end position="21"/>
    </location>
</feature>
<organism evidence="2 3">
    <name type="scientific">Streptomyces sodiiphilus</name>
    <dbReference type="NCBI Taxonomy" id="226217"/>
    <lineage>
        <taxon>Bacteria</taxon>
        <taxon>Bacillati</taxon>
        <taxon>Actinomycetota</taxon>
        <taxon>Actinomycetes</taxon>
        <taxon>Kitasatosporales</taxon>
        <taxon>Streptomycetaceae</taxon>
        <taxon>Streptomyces</taxon>
    </lineage>
</organism>
<proteinExistence type="predicted"/>
<evidence type="ECO:0008006" key="4">
    <source>
        <dbReference type="Google" id="ProtNLM"/>
    </source>
</evidence>
<name>A0ABP5AFE4_9ACTN</name>
<gene>
    <name evidence="2" type="ORF">GCM10009716_22880</name>
</gene>
<sequence>MHEGRGRGDGQVGQREVSVSGLTEEQALTELRTLARTRALGRHVGSDRLIRAALDALLAGIDSPSLPLLAGLGRREEHEAQELFGHLAEELGIGFDAPADPMAAKWALAYWLAAQIVDGSLDPATGADLIWAEVAIALDYPSELASVVACAVQLEDWDETWDIPLERLKEAAVRAARELLECESPGTVS</sequence>
<comment type="caution">
    <text evidence="2">The sequence shown here is derived from an EMBL/GenBank/DDBJ whole genome shotgun (WGS) entry which is preliminary data.</text>
</comment>
<evidence type="ECO:0000313" key="3">
    <source>
        <dbReference type="Proteomes" id="UP001501303"/>
    </source>
</evidence>
<reference evidence="3" key="1">
    <citation type="journal article" date="2019" name="Int. J. Syst. Evol. Microbiol.">
        <title>The Global Catalogue of Microorganisms (GCM) 10K type strain sequencing project: providing services to taxonomists for standard genome sequencing and annotation.</title>
        <authorList>
            <consortium name="The Broad Institute Genomics Platform"/>
            <consortium name="The Broad Institute Genome Sequencing Center for Infectious Disease"/>
            <person name="Wu L."/>
            <person name="Ma J."/>
        </authorList>
    </citation>
    <scope>NUCLEOTIDE SEQUENCE [LARGE SCALE GENOMIC DNA]</scope>
    <source>
        <strain evidence="3">JCM 13581</strain>
    </source>
</reference>
<evidence type="ECO:0000256" key="1">
    <source>
        <dbReference type="SAM" id="MobiDB-lite"/>
    </source>
</evidence>
<protein>
    <recommendedName>
        <fullName evidence="4">DUF1232 domain-containing protein</fullName>
    </recommendedName>
</protein>
<dbReference type="EMBL" id="BAAAMJ010000020">
    <property type="protein sequence ID" value="GAA1912506.1"/>
    <property type="molecule type" value="Genomic_DNA"/>
</dbReference>